<evidence type="ECO:0000256" key="1">
    <source>
        <dbReference type="SAM" id="Phobius"/>
    </source>
</evidence>
<keyword evidence="1" id="KW-1133">Transmembrane helix</keyword>
<organism evidence="2 3">
    <name type="scientific">Stylosanthes scabra</name>
    <dbReference type="NCBI Taxonomy" id="79078"/>
    <lineage>
        <taxon>Eukaryota</taxon>
        <taxon>Viridiplantae</taxon>
        <taxon>Streptophyta</taxon>
        <taxon>Embryophyta</taxon>
        <taxon>Tracheophyta</taxon>
        <taxon>Spermatophyta</taxon>
        <taxon>Magnoliopsida</taxon>
        <taxon>eudicotyledons</taxon>
        <taxon>Gunneridae</taxon>
        <taxon>Pentapetalae</taxon>
        <taxon>rosids</taxon>
        <taxon>fabids</taxon>
        <taxon>Fabales</taxon>
        <taxon>Fabaceae</taxon>
        <taxon>Papilionoideae</taxon>
        <taxon>50 kb inversion clade</taxon>
        <taxon>dalbergioids sensu lato</taxon>
        <taxon>Dalbergieae</taxon>
        <taxon>Pterocarpus clade</taxon>
        <taxon>Stylosanthes</taxon>
    </lineage>
</organism>
<keyword evidence="1" id="KW-0472">Membrane</keyword>
<feature type="transmembrane region" description="Helical" evidence="1">
    <location>
        <begin position="12"/>
        <end position="29"/>
    </location>
</feature>
<protein>
    <submittedName>
        <fullName evidence="2">Uncharacterized protein</fullName>
    </submittedName>
</protein>
<sequence length="73" mass="8650">MVLLKPNARIRGYGSCITLWMILALFPAFEEVIPGVDNRFCVRHFYNNFGKRFPGLDLKQMMWRCTKATHWKD</sequence>
<keyword evidence="3" id="KW-1185">Reference proteome</keyword>
<gene>
    <name evidence="2" type="ORF">PIB30_046464</name>
</gene>
<reference evidence="2 3" key="1">
    <citation type="journal article" date="2023" name="Plants (Basel)">
        <title>Bridging the Gap: Combining Genomics and Transcriptomics Approaches to Understand Stylosanthes scabra, an Orphan Legume from the Brazilian Caatinga.</title>
        <authorList>
            <person name="Ferreira-Neto J.R.C."/>
            <person name="da Silva M.D."/>
            <person name="Binneck E."/>
            <person name="de Melo N.F."/>
            <person name="da Silva R.H."/>
            <person name="de Melo A.L.T.M."/>
            <person name="Pandolfi V."/>
            <person name="Bustamante F.O."/>
            <person name="Brasileiro-Vidal A.C."/>
            <person name="Benko-Iseppon A.M."/>
        </authorList>
    </citation>
    <scope>NUCLEOTIDE SEQUENCE [LARGE SCALE GENOMIC DNA]</scope>
    <source>
        <tissue evidence="2">Leaves</tissue>
    </source>
</reference>
<dbReference type="EMBL" id="JASCZI010060705">
    <property type="protein sequence ID" value="MED6135439.1"/>
    <property type="molecule type" value="Genomic_DNA"/>
</dbReference>
<comment type="caution">
    <text evidence="2">The sequence shown here is derived from an EMBL/GenBank/DDBJ whole genome shotgun (WGS) entry which is preliminary data.</text>
</comment>
<accession>A0ABU6SH86</accession>
<evidence type="ECO:0000313" key="2">
    <source>
        <dbReference type="EMBL" id="MED6135439.1"/>
    </source>
</evidence>
<keyword evidence="1" id="KW-0812">Transmembrane</keyword>
<name>A0ABU6SH86_9FABA</name>
<proteinExistence type="predicted"/>
<dbReference type="Proteomes" id="UP001341840">
    <property type="component" value="Unassembled WGS sequence"/>
</dbReference>
<evidence type="ECO:0000313" key="3">
    <source>
        <dbReference type="Proteomes" id="UP001341840"/>
    </source>
</evidence>